<keyword evidence="2" id="KW-1185">Reference proteome</keyword>
<reference evidence="1" key="1">
    <citation type="submission" date="2022-04" db="EMBL/GenBank/DDBJ databases">
        <title>Chromosome-scale genome assembly of Holotrichia oblita Faldermann.</title>
        <authorList>
            <person name="Rongchong L."/>
        </authorList>
    </citation>
    <scope>NUCLEOTIDE SEQUENCE</scope>
    <source>
        <strain evidence="1">81SQS9</strain>
    </source>
</reference>
<accession>A0ACB9STE1</accession>
<gene>
    <name evidence="1" type="ORF">MML48_7g00001743</name>
</gene>
<proteinExistence type="predicted"/>
<dbReference type="Proteomes" id="UP001056778">
    <property type="component" value="Chromosome 7"/>
</dbReference>
<dbReference type="EMBL" id="CM043021">
    <property type="protein sequence ID" value="KAI4457749.1"/>
    <property type="molecule type" value="Genomic_DNA"/>
</dbReference>
<evidence type="ECO:0000313" key="1">
    <source>
        <dbReference type="EMBL" id="KAI4457749.1"/>
    </source>
</evidence>
<evidence type="ECO:0000313" key="2">
    <source>
        <dbReference type="Proteomes" id="UP001056778"/>
    </source>
</evidence>
<organism evidence="1 2">
    <name type="scientific">Holotrichia oblita</name>
    <name type="common">Chafer beetle</name>
    <dbReference type="NCBI Taxonomy" id="644536"/>
    <lineage>
        <taxon>Eukaryota</taxon>
        <taxon>Metazoa</taxon>
        <taxon>Ecdysozoa</taxon>
        <taxon>Arthropoda</taxon>
        <taxon>Hexapoda</taxon>
        <taxon>Insecta</taxon>
        <taxon>Pterygota</taxon>
        <taxon>Neoptera</taxon>
        <taxon>Endopterygota</taxon>
        <taxon>Coleoptera</taxon>
        <taxon>Polyphaga</taxon>
        <taxon>Scarabaeiformia</taxon>
        <taxon>Scarabaeidae</taxon>
        <taxon>Melolonthinae</taxon>
        <taxon>Holotrichia</taxon>
    </lineage>
</organism>
<name>A0ACB9STE1_HOLOL</name>
<sequence length="104" mass="12309">MISVLRHEVLKCFKSLHRARQRVFEGDQFALDKCRERINEEYRKYMHTTDVEAVKTLLEYSKAVEKELLTTVVQAKEVSPGKFEVRLRPEVEKLDNVPFKDIPM</sequence>
<protein>
    <submittedName>
        <fullName evidence="1">Complex iii assembly factor lyrm7</fullName>
    </submittedName>
</protein>
<comment type="caution">
    <text evidence="1">The sequence shown here is derived from an EMBL/GenBank/DDBJ whole genome shotgun (WGS) entry which is preliminary data.</text>
</comment>